<dbReference type="InterPro" id="IPR029057">
    <property type="entry name" value="PRTase-like"/>
</dbReference>
<gene>
    <name evidence="4" type="ORF">NBH00_06470</name>
</gene>
<dbReference type="EMBL" id="CP098502">
    <property type="protein sequence ID" value="UTI65857.1"/>
    <property type="molecule type" value="Genomic_DNA"/>
</dbReference>
<keyword evidence="5" id="KW-1185">Reference proteome</keyword>
<dbReference type="SUPFAM" id="SSF53271">
    <property type="entry name" value="PRTase-like"/>
    <property type="match status" value="1"/>
</dbReference>
<dbReference type="Pfam" id="PF00156">
    <property type="entry name" value="Pribosyltran"/>
    <property type="match status" value="1"/>
</dbReference>
<organism evidence="4 5">
    <name type="scientific">Paraconexibacter antarcticus</name>
    <dbReference type="NCBI Taxonomy" id="2949664"/>
    <lineage>
        <taxon>Bacteria</taxon>
        <taxon>Bacillati</taxon>
        <taxon>Actinomycetota</taxon>
        <taxon>Thermoleophilia</taxon>
        <taxon>Solirubrobacterales</taxon>
        <taxon>Paraconexibacteraceae</taxon>
        <taxon>Paraconexibacter</taxon>
    </lineage>
</organism>
<protein>
    <submittedName>
        <fullName evidence="4">Double zinc ribbon domain-containing protein</fullName>
    </submittedName>
</protein>
<evidence type="ECO:0000259" key="3">
    <source>
        <dbReference type="Pfam" id="PF18912"/>
    </source>
</evidence>
<dbReference type="InterPro" id="IPR051910">
    <property type="entry name" value="ComF/GntX_DNA_util-trans"/>
</dbReference>
<accession>A0ABY5DYF7</accession>
<evidence type="ECO:0000256" key="1">
    <source>
        <dbReference type="ARBA" id="ARBA00008007"/>
    </source>
</evidence>
<dbReference type="PANTHER" id="PTHR47505">
    <property type="entry name" value="DNA UTILIZATION PROTEIN YHGH"/>
    <property type="match status" value="1"/>
</dbReference>
<dbReference type="InterPro" id="IPR000836">
    <property type="entry name" value="PRTase_dom"/>
</dbReference>
<dbReference type="Pfam" id="PF18912">
    <property type="entry name" value="DZR_2"/>
    <property type="match status" value="1"/>
</dbReference>
<reference evidence="4 5" key="1">
    <citation type="submission" date="2022-06" db="EMBL/GenBank/DDBJ databases">
        <title>Paraconexibacter antarcticus.</title>
        <authorList>
            <person name="Kim C.S."/>
        </authorList>
    </citation>
    <scope>NUCLEOTIDE SEQUENCE [LARGE SCALE GENOMIC DNA]</scope>
    <source>
        <strain evidence="4 5">02-257</strain>
    </source>
</reference>
<dbReference type="InterPro" id="IPR044005">
    <property type="entry name" value="DZR_2"/>
</dbReference>
<dbReference type="PANTHER" id="PTHR47505:SF1">
    <property type="entry name" value="DNA UTILIZATION PROTEIN YHGH"/>
    <property type="match status" value="1"/>
</dbReference>
<name>A0ABY5DYF7_9ACTN</name>
<proteinExistence type="inferred from homology"/>
<evidence type="ECO:0000313" key="5">
    <source>
        <dbReference type="Proteomes" id="UP001056035"/>
    </source>
</evidence>
<dbReference type="Gene3D" id="3.40.50.2020">
    <property type="match status" value="1"/>
</dbReference>
<dbReference type="RefSeq" id="WP_254572535.1">
    <property type="nucleotide sequence ID" value="NZ_CP098502.1"/>
</dbReference>
<feature type="domain" description="Double zinc ribbon" evidence="3">
    <location>
        <begin position="8"/>
        <end position="50"/>
    </location>
</feature>
<feature type="domain" description="Phosphoribosyltransferase" evidence="2">
    <location>
        <begin position="189"/>
        <end position="223"/>
    </location>
</feature>
<evidence type="ECO:0000259" key="2">
    <source>
        <dbReference type="Pfam" id="PF00156"/>
    </source>
</evidence>
<evidence type="ECO:0000313" key="4">
    <source>
        <dbReference type="EMBL" id="UTI65857.1"/>
    </source>
</evidence>
<sequence length="228" mass="23385">MLRALTGLLAPPACLACRAPGTTPLCAACRRALRVLRPEAVCPRCGLPRPCDGGGGGRGRGCPAADAPWARAWAPVAYTGPATALVAALKFRGALPCASLMAAQVAALAPPGLLAGGVLAPVPTHPARARRRGYDQADVLACALARRSGLAVEACLTRAGPRSRQLGAGRAERLQDGRLHLRCRRAPPSRVVLVDDVHTTGATLRAAAAALRRGGAAEVVAVTWARTL</sequence>
<comment type="similarity">
    <text evidence="1">Belongs to the ComF/GntX family.</text>
</comment>
<dbReference type="Proteomes" id="UP001056035">
    <property type="component" value="Chromosome"/>
</dbReference>